<gene>
    <name evidence="3" type="ORF">ANN_00032</name>
</gene>
<evidence type="ECO:0000313" key="4">
    <source>
        <dbReference type="Proteomes" id="UP001148838"/>
    </source>
</evidence>
<evidence type="ECO:0000313" key="3">
    <source>
        <dbReference type="EMBL" id="KAJ4448642.1"/>
    </source>
</evidence>
<name>A0ABQ8TRG9_PERAM</name>
<keyword evidence="2" id="KW-0472">Membrane</keyword>
<comment type="caution">
    <text evidence="3">The sequence shown here is derived from an EMBL/GenBank/DDBJ whole genome shotgun (WGS) entry which is preliminary data.</text>
</comment>
<proteinExistence type="predicted"/>
<sequence length="107" mass="11825">MAGLCEGGDEPAVSLKAICKIATTYNNKAEVVGASSVNFSRKLHQFSLAKQLNAAVTTFNGSLYRDIILFLLQFLLYLSFGMYFTPTPSTSKLPTVHDTEPRARKQY</sequence>
<keyword evidence="4" id="KW-1185">Reference proteome</keyword>
<keyword evidence="2" id="KW-1133">Transmembrane helix</keyword>
<organism evidence="3 4">
    <name type="scientific">Periplaneta americana</name>
    <name type="common">American cockroach</name>
    <name type="synonym">Blatta americana</name>
    <dbReference type="NCBI Taxonomy" id="6978"/>
    <lineage>
        <taxon>Eukaryota</taxon>
        <taxon>Metazoa</taxon>
        <taxon>Ecdysozoa</taxon>
        <taxon>Arthropoda</taxon>
        <taxon>Hexapoda</taxon>
        <taxon>Insecta</taxon>
        <taxon>Pterygota</taxon>
        <taxon>Neoptera</taxon>
        <taxon>Polyneoptera</taxon>
        <taxon>Dictyoptera</taxon>
        <taxon>Blattodea</taxon>
        <taxon>Blattoidea</taxon>
        <taxon>Blattidae</taxon>
        <taxon>Blattinae</taxon>
        <taxon>Periplaneta</taxon>
    </lineage>
</organism>
<accession>A0ABQ8TRG9</accession>
<feature type="transmembrane region" description="Helical" evidence="2">
    <location>
        <begin position="67"/>
        <end position="85"/>
    </location>
</feature>
<protein>
    <submittedName>
        <fullName evidence="3">Uncharacterized protein</fullName>
    </submittedName>
</protein>
<evidence type="ECO:0000256" key="1">
    <source>
        <dbReference type="SAM" id="MobiDB-lite"/>
    </source>
</evidence>
<keyword evidence="2" id="KW-0812">Transmembrane</keyword>
<evidence type="ECO:0000256" key="2">
    <source>
        <dbReference type="SAM" id="Phobius"/>
    </source>
</evidence>
<reference evidence="3 4" key="1">
    <citation type="journal article" date="2022" name="Allergy">
        <title>Genome assembly and annotation of Periplaneta americana reveal a comprehensive cockroach allergen profile.</title>
        <authorList>
            <person name="Wang L."/>
            <person name="Xiong Q."/>
            <person name="Saelim N."/>
            <person name="Wang L."/>
            <person name="Nong W."/>
            <person name="Wan A.T."/>
            <person name="Shi M."/>
            <person name="Liu X."/>
            <person name="Cao Q."/>
            <person name="Hui J.H.L."/>
            <person name="Sookrung N."/>
            <person name="Leung T.F."/>
            <person name="Tungtrongchitr A."/>
            <person name="Tsui S.K.W."/>
        </authorList>
    </citation>
    <scope>NUCLEOTIDE SEQUENCE [LARGE SCALE GENOMIC DNA]</scope>
    <source>
        <strain evidence="3">PWHHKU_190912</strain>
    </source>
</reference>
<feature type="compositionally biased region" description="Basic and acidic residues" evidence="1">
    <location>
        <begin position="95"/>
        <end position="107"/>
    </location>
</feature>
<dbReference type="Proteomes" id="UP001148838">
    <property type="component" value="Unassembled WGS sequence"/>
</dbReference>
<feature type="region of interest" description="Disordered" evidence="1">
    <location>
        <begin position="86"/>
        <end position="107"/>
    </location>
</feature>
<dbReference type="EMBL" id="JAJSOF020000003">
    <property type="protein sequence ID" value="KAJ4448642.1"/>
    <property type="molecule type" value="Genomic_DNA"/>
</dbReference>